<evidence type="ECO:0000313" key="2">
    <source>
        <dbReference type="Proteomes" id="UP000198833"/>
    </source>
</evidence>
<proteinExistence type="predicted"/>
<accession>A0A1H9BUY1</accession>
<dbReference type="AlphaFoldDB" id="A0A1H9BUY1"/>
<sequence>MFWIERDGGAVRICQKINQTTHEFRTDIDGLDDLFNAVYDELKEYSKEQHKSFEELDQAYWRDQGFGGSLWSDGQPDNLDYLGGRYDG</sequence>
<keyword evidence="2" id="KW-1185">Reference proteome</keyword>
<dbReference type="EMBL" id="FOEN01000003">
    <property type="protein sequence ID" value="SEP92551.1"/>
    <property type="molecule type" value="Genomic_DNA"/>
</dbReference>
<dbReference type="Proteomes" id="UP000198833">
    <property type="component" value="Unassembled WGS sequence"/>
</dbReference>
<evidence type="ECO:0000313" key="1">
    <source>
        <dbReference type="EMBL" id="SEP92551.1"/>
    </source>
</evidence>
<dbReference type="STRING" id="89093.SAMN04488558_103108"/>
<dbReference type="RefSeq" id="WP_092570883.1">
    <property type="nucleotide sequence ID" value="NZ_FOEN01000003.1"/>
</dbReference>
<organism evidence="1 2">
    <name type="scientific">Ignavigranum ruoffiae</name>
    <dbReference type="NCBI Taxonomy" id="89093"/>
    <lineage>
        <taxon>Bacteria</taxon>
        <taxon>Bacillati</taxon>
        <taxon>Bacillota</taxon>
        <taxon>Bacilli</taxon>
        <taxon>Lactobacillales</taxon>
        <taxon>Aerococcaceae</taxon>
        <taxon>Ignavigranum</taxon>
    </lineage>
</organism>
<reference evidence="1 2" key="1">
    <citation type="submission" date="2016-10" db="EMBL/GenBank/DDBJ databases">
        <authorList>
            <person name="de Groot N.N."/>
        </authorList>
    </citation>
    <scope>NUCLEOTIDE SEQUENCE [LARGE SCALE GENOMIC DNA]</scope>
    <source>
        <strain evidence="1 2">DSM 15695</strain>
    </source>
</reference>
<name>A0A1H9BUY1_9LACT</name>
<gene>
    <name evidence="1" type="ORF">SAMN04488558_103108</name>
</gene>
<protein>
    <submittedName>
        <fullName evidence="1">Uncharacterized protein</fullName>
    </submittedName>
</protein>